<dbReference type="SUPFAM" id="SSF82185">
    <property type="entry name" value="Histone H3 K4-specific methyltransferase SET7/9 N-terminal domain"/>
    <property type="match status" value="1"/>
</dbReference>
<evidence type="ECO:0000313" key="2">
    <source>
        <dbReference type="EMBL" id="BBO84536.1"/>
    </source>
</evidence>
<feature type="chain" id="PRO_5030132188" description="Lipoprotein" evidence="1">
    <location>
        <begin position="24"/>
        <end position="615"/>
    </location>
</feature>
<organism evidence="2 3">
    <name type="scientific">Desulfosarcina ovata subsp. sediminis</name>
    <dbReference type="NCBI Taxonomy" id="885957"/>
    <lineage>
        <taxon>Bacteria</taxon>
        <taxon>Pseudomonadati</taxon>
        <taxon>Thermodesulfobacteriota</taxon>
        <taxon>Desulfobacteria</taxon>
        <taxon>Desulfobacterales</taxon>
        <taxon>Desulfosarcinaceae</taxon>
        <taxon>Desulfosarcina</taxon>
    </lineage>
</organism>
<dbReference type="Gene3D" id="2.20.110.10">
    <property type="entry name" value="Histone H3 K4-specific methyltransferase SET7/9 N-terminal domain"/>
    <property type="match status" value="1"/>
</dbReference>
<feature type="signal peptide" evidence="1">
    <location>
        <begin position="1"/>
        <end position="23"/>
    </location>
</feature>
<dbReference type="AlphaFoldDB" id="A0A5K7ZWI0"/>
<accession>A0A5K7ZWI0</accession>
<evidence type="ECO:0008006" key="4">
    <source>
        <dbReference type="Google" id="ProtNLM"/>
    </source>
</evidence>
<dbReference type="Proteomes" id="UP000425960">
    <property type="component" value="Chromosome"/>
</dbReference>
<evidence type="ECO:0000313" key="3">
    <source>
        <dbReference type="Proteomes" id="UP000425960"/>
    </source>
</evidence>
<proteinExistence type="predicted"/>
<gene>
    <name evidence="2" type="ORF">DSCO28_51020</name>
</gene>
<sequence>MKIEKIVLWILLSGTMLSLTACGGVTHNTQTEFKRTESYTNTKISKTLQLDISIDKTKTLSSKDGLGIGLRRKVRYDVYNKDIMIEKTVSERNPNALMSVVGVALLPVAVIFGDTDEHLNAIEKDMFGEKEVLSTTEKETNIRKTGENKDLWINTIDSGTLNIYIDNALAKTCLVENTGYVTVSFDDLFGQLESAHSPFNIAASFSSGGLEQKIALEKRISIAGAEYEGPLTYGKPHGNGKLTWPDGKVYAGFFESGKKTSQNETGADREQTNDVEQKTHTETMRFEISSGALTTGGKKYYNTPTADANGVKLAEVESWEKITGEASIPGVPAGIRLYHYRVANPNQYDVLVTFCIAKGTQFVYQMLEVKGGIKVYQANTFQPGNDEMAKIYPLTTGSYNWHPAGTDMSNRYVKDEQPEQFIMPKNSSFEIRLFLQDGLPSDKERLPNGTIKYPFEDYRLYYNPAIGSMETKPYGVKAEATVRESQPKEKLKEFSYENHVFKATTKIPEKYFGHYDSKHMSHASLRNYSLDLYRDGTCTYNGEDCEWGAMVDDNGKLNLEETHPRNSKFESYMGIGLFIKSRSTGEVILRTMGHLKSEALGQSYLKVGSFLKKEY</sequence>
<evidence type="ECO:0000256" key="1">
    <source>
        <dbReference type="SAM" id="SignalP"/>
    </source>
</evidence>
<dbReference type="RefSeq" id="WP_155311991.1">
    <property type="nucleotide sequence ID" value="NZ_AP021876.1"/>
</dbReference>
<keyword evidence="1" id="KW-0732">Signal</keyword>
<protein>
    <recommendedName>
        <fullName evidence="4">Lipoprotein</fullName>
    </recommendedName>
</protein>
<reference evidence="2 3" key="1">
    <citation type="submission" date="2019-11" db="EMBL/GenBank/DDBJ databases">
        <title>Comparative genomics of hydrocarbon-degrading Desulfosarcina strains.</title>
        <authorList>
            <person name="Watanabe M."/>
            <person name="Kojima H."/>
            <person name="Fukui M."/>
        </authorList>
    </citation>
    <scope>NUCLEOTIDE SEQUENCE [LARGE SCALE GENOMIC DNA]</scope>
    <source>
        <strain evidence="2 3">28bB2T</strain>
    </source>
</reference>
<name>A0A5K7ZWI0_9BACT</name>
<dbReference type="KEGG" id="dov:DSCO28_51020"/>
<dbReference type="EMBL" id="AP021876">
    <property type="protein sequence ID" value="BBO84536.1"/>
    <property type="molecule type" value="Genomic_DNA"/>
</dbReference>
<dbReference type="PROSITE" id="PS51257">
    <property type="entry name" value="PROKAR_LIPOPROTEIN"/>
    <property type="match status" value="1"/>
</dbReference>